<dbReference type="PROSITE" id="PS50297">
    <property type="entry name" value="ANK_REP_REGION"/>
    <property type="match status" value="3"/>
</dbReference>
<feature type="repeat" description="ANK" evidence="1">
    <location>
        <begin position="253"/>
        <end position="285"/>
    </location>
</feature>
<dbReference type="Pfam" id="PF00023">
    <property type="entry name" value="Ank"/>
    <property type="match status" value="2"/>
</dbReference>
<feature type="region of interest" description="Disordered" evidence="3">
    <location>
        <begin position="1"/>
        <end position="22"/>
    </location>
</feature>
<keyword evidence="2" id="KW-0863">Zinc-finger</keyword>
<feature type="compositionally biased region" description="Polar residues" evidence="3">
    <location>
        <begin position="1"/>
        <end position="15"/>
    </location>
</feature>
<dbReference type="Gene3D" id="1.25.40.20">
    <property type="entry name" value="Ankyrin repeat-containing domain"/>
    <property type="match status" value="5"/>
</dbReference>
<dbReference type="InterPro" id="IPR002110">
    <property type="entry name" value="Ankyrin_rpt"/>
</dbReference>
<feature type="domain" description="RING-type" evidence="4">
    <location>
        <begin position="694"/>
        <end position="735"/>
    </location>
</feature>
<dbReference type="GO" id="GO:0008270">
    <property type="term" value="F:zinc ion binding"/>
    <property type="evidence" value="ECO:0007669"/>
    <property type="project" value="UniProtKB-KW"/>
</dbReference>
<dbReference type="PANTHER" id="PTHR24120">
    <property type="entry name" value="GH07239P"/>
    <property type="match status" value="1"/>
</dbReference>
<reference evidence="5 6" key="2">
    <citation type="journal article" date="2013" name="Genome Biol. Evol.">
        <title>Genome sequencing of Giardia lamblia genotypes A2 and B isolates (DH and GS) and comparative analysis with the genomes of genotypes A1 and E (WB and Pig).</title>
        <authorList>
            <person name="Adam R.D."/>
            <person name="Dahlstrom E.W."/>
            <person name="Martens C.A."/>
            <person name="Bruno D.P."/>
            <person name="Barbian K.D."/>
            <person name="Ricklefs S.M."/>
            <person name="Hernandez M.M."/>
            <person name="Narla N.P."/>
            <person name="Patel R.B."/>
            <person name="Porcella S.F."/>
            <person name="Nash T.E."/>
        </authorList>
    </citation>
    <scope>NUCLEOTIDE SEQUENCE [LARGE SCALE GENOMIC DNA]</scope>
    <source>
        <strain evidence="5 6">DH</strain>
    </source>
</reference>
<dbReference type="PROSITE" id="PS50088">
    <property type="entry name" value="ANK_REPEAT"/>
    <property type="match status" value="3"/>
</dbReference>
<evidence type="ECO:0000256" key="1">
    <source>
        <dbReference type="PROSITE-ProRule" id="PRU00023"/>
    </source>
</evidence>
<evidence type="ECO:0000256" key="2">
    <source>
        <dbReference type="PROSITE-ProRule" id="PRU00175"/>
    </source>
</evidence>
<keyword evidence="2" id="KW-0862">Zinc</keyword>
<dbReference type="VEuPathDB" id="GiardiaDB:QR46_2718"/>
<sequence length="752" mass="82333">MIKMNNNRGASSEETAPSDDGNEKLLQAVISQDINELKSLIAAGTCLCKQDRTGMTALMHAAAQGSMLMTGMLVEYEKGLKDSNGKMALHHALRGGHVDVAGLLLSYEDPRDRNGVTALMRASAIGDMEVVVHLVKLQGAVQTINSGSYELESGTYSFNEGATALMFAAWYGQSEAAKVLLGRESRIRDNGRLTALMYAAERGYIEVVKELRPRESRMQNWLGRTALMFAAQNGHMDVVRLLLEDEKQMVDGNGWTALMYAASNGHVEIACLLLDHEKCVQDNDGWSALMFAASYGYTDMVGLLLSEEKGLRDSKGRTALMHAAEKGNVDAVKLLVGYEARAQTYAEYTALMLAAYANHAEVATVLLPYEGGMQTTIGWTALMEAALYGHTEVISVLIQCEGGLHRNDGCTALIYTAYEGQEEMVKLLFDLERESSGWTKLMYAASLGLTATAGAHLSDAGQQDNIGLTALMYAVRNCRTEMVKLLATHECGFQDSGGWTALMHATLCGYRDLIRLLLCEAGSQSLVAHRNYPPGTTALMIAAYQNDAYTVDLLASLEAGFLNSDDDCALILALQNASAECIPLLLCELSVLDSHGKACYFRIHTLDIDGSPELTLLYERLRDTLKTMFFSGLQKERLACLLTALTRSVSSLITSGHFLLELMWAALLCEYDNVLTDLDEQFVLIEDAYIEDTCAICLTRPPDCVLLPCRHLIVCLACADRIYANKSCCKCPYCRTPIETILDLAECNFTLL</sequence>
<name>V6TA96_GIAIN</name>
<dbReference type="SUPFAM" id="SSF57850">
    <property type="entry name" value="RING/U-box"/>
    <property type="match status" value="1"/>
</dbReference>
<dbReference type="Pfam" id="PF12796">
    <property type="entry name" value="Ank_2"/>
    <property type="match status" value="5"/>
</dbReference>
<organism evidence="5 6">
    <name type="scientific">Giardia intestinalis</name>
    <name type="common">Giardia lamblia</name>
    <dbReference type="NCBI Taxonomy" id="5741"/>
    <lineage>
        <taxon>Eukaryota</taxon>
        <taxon>Metamonada</taxon>
        <taxon>Diplomonadida</taxon>
        <taxon>Hexamitidae</taxon>
        <taxon>Giardiinae</taxon>
        <taxon>Giardia</taxon>
    </lineage>
</organism>
<dbReference type="AlphaFoldDB" id="V6TA96"/>
<dbReference type="InterPro" id="IPR036770">
    <property type="entry name" value="Ankyrin_rpt-contain_sf"/>
</dbReference>
<evidence type="ECO:0000313" key="5">
    <source>
        <dbReference type="EMBL" id="ESU35649.1"/>
    </source>
</evidence>
<protein>
    <submittedName>
        <fullName evidence="5">Ankyrin repeat protein</fullName>
    </submittedName>
</protein>
<dbReference type="PANTHER" id="PTHR24120:SF4">
    <property type="entry name" value="GH07239P"/>
    <property type="match status" value="1"/>
</dbReference>
<accession>V6TA96</accession>
<dbReference type="Gene3D" id="3.30.40.10">
    <property type="entry name" value="Zinc/RING finger domain, C3HC4 (zinc finger)"/>
    <property type="match status" value="1"/>
</dbReference>
<dbReference type="PROSITE" id="PS50089">
    <property type="entry name" value="ZF_RING_2"/>
    <property type="match status" value="1"/>
</dbReference>
<gene>
    <name evidence="5" type="ORF">DHA2_153335</name>
</gene>
<feature type="repeat" description="ANK" evidence="1">
    <location>
        <begin position="315"/>
        <end position="347"/>
    </location>
</feature>
<dbReference type="VEuPathDB" id="GiardiaDB:DHA2_153335"/>
<proteinExistence type="predicted"/>
<dbReference type="SUPFAM" id="SSF48403">
    <property type="entry name" value="Ankyrin repeat"/>
    <property type="match status" value="3"/>
</dbReference>
<dbReference type="Proteomes" id="UP000018320">
    <property type="component" value="Unassembled WGS sequence"/>
</dbReference>
<dbReference type="SMART" id="SM00248">
    <property type="entry name" value="ANK"/>
    <property type="match status" value="15"/>
</dbReference>
<dbReference type="VEuPathDB" id="GiardiaDB:GL50581_1837"/>
<dbReference type="InterPro" id="IPR001841">
    <property type="entry name" value="Znf_RING"/>
</dbReference>
<feature type="repeat" description="ANK" evidence="1">
    <location>
        <begin position="222"/>
        <end position="244"/>
    </location>
</feature>
<keyword evidence="2" id="KW-0479">Metal-binding</keyword>
<reference evidence="6" key="1">
    <citation type="submission" date="2012-02" db="EMBL/GenBank/DDBJ databases">
        <title>Genome sequencing of Giardia lamblia Genotypes A2 and B isolates (DH and GS) and comparative analysis with the genomes of Genotypes A1 and E (WB and Pig).</title>
        <authorList>
            <person name="Adam R."/>
            <person name="Dahlstrom E."/>
            <person name="Martens C."/>
            <person name="Bruno D."/>
            <person name="Barbian K."/>
            <person name="Porcella S.F."/>
            <person name="Nash T."/>
        </authorList>
    </citation>
    <scope>NUCLEOTIDE SEQUENCE</scope>
    <source>
        <strain evidence="6">DH</strain>
    </source>
</reference>
<comment type="caution">
    <text evidence="5">The sequence shown here is derived from an EMBL/GenBank/DDBJ whole genome shotgun (WGS) entry which is preliminary data.</text>
</comment>
<dbReference type="VEuPathDB" id="GiardiaDB:GL50803_006602"/>
<evidence type="ECO:0000259" key="4">
    <source>
        <dbReference type="PROSITE" id="PS50089"/>
    </source>
</evidence>
<evidence type="ECO:0000313" key="6">
    <source>
        <dbReference type="Proteomes" id="UP000018320"/>
    </source>
</evidence>
<evidence type="ECO:0000256" key="3">
    <source>
        <dbReference type="SAM" id="MobiDB-lite"/>
    </source>
</evidence>
<keyword evidence="1" id="KW-0040">ANK repeat</keyword>
<dbReference type="Pfam" id="PF13920">
    <property type="entry name" value="zf-C3HC4_3"/>
    <property type="match status" value="1"/>
</dbReference>
<dbReference type="InterPro" id="IPR013083">
    <property type="entry name" value="Znf_RING/FYVE/PHD"/>
</dbReference>
<dbReference type="EMBL" id="AHGT01000073">
    <property type="protein sequence ID" value="ESU35649.1"/>
    <property type="molecule type" value="Genomic_DNA"/>
</dbReference>